<dbReference type="InterPro" id="IPR036416">
    <property type="entry name" value="Pept_tRNA_hydro_sf"/>
</dbReference>
<dbReference type="EMBL" id="PFKZ01000007">
    <property type="protein sequence ID" value="PIY59732.1"/>
    <property type="molecule type" value="Genomic_DNA"/>
</dbReference>
<dbReference type="PANTHER" id="PTHR17224:SF1">
    <property type="entry name" value="PEPTIDYL-TRNA HYDROLASE"/>
    <property type="match status" value="1"/>
</dbReference>
<dbReference type="Pfam" id="PF01195">
    <property type="entry name" value="Pept_tRNA_hydro"/>
    <property type="match status" value="1"/>
</dbReference>
<keyword evidence="3" id="KW-0694">RNA-binding</keyword>
<dbReference type="Gene3D" id="3.40.50.1470">
    <property type="entry name" value="Peptidyl-tRNA hydrolase"/>
    <property type="match status" value="1"/>
</dbReference>
<dbReference type="GO" id="GO:0000049">
    <property type="term" value="F:tRNA binding"/>
    <property type="evidence" value="ECO:0007669"/>
    <property type="project" value="UniProtKB-KW"/>
</dbReference>
<reference evidence="5" key="1">
    <citation type="submission" date="2017-09" db="EMBL/GenBank/DDBJ databases">
        <title>Depth-based differentiation of microbial function through sediment-hosted aquifers and enrichment of novel symbionts in the deep terrestrial subsurface.</title>
        <authorList>
            <person name="Probst A.J."/>
            <person name="Ladd B."/>
            <person name="Jarett J.K."/>
            <person name="Geller-Mcgrath D.E."/>
            <person name="Sieber C.M.K."/>
            <person name="Emerson J.B."/>
            <person name="Anantharaman K."/>
            <person name="Thomas B.C."/>
            <person name="Malmstrom R."/>
            <person name="Stieglmeier M."/>
            <person name="Klingl A."/>
            <person name="Woyke T."/>
            <person name="Ryan C.M."/>
            <person name="Banfield J.F."/>
        </authorList>
    </citation>
    <scope>NUCLEOTIDE SEQUENCE [LARGE SCALE GENOMIC DNA]</scope>
</reference>
<gene>
    <name evidence="4" type="ORF">COY96_00230</name>
</gene>
<comment type="caution">
    <text evidence="4">The sequence shown here is derived from an EMBL/GenBank/DDBJ whole genome shotgun (WGS) entry which is preliminary data.</text>
</comment>
<proteinExistence type="predicted"/>
<evidence type="ECO:0000256" key="1">
    <source>
        <dbReference type="ARBA" id="ARBA00022555"/>
    </source>
</evidence>
<protein>
    <submittedName>
        <fullName evidence="4">Aminoacyl-tRNA hydrolase</fullName>
    </submittedName>
</protein>
<dbReference type="GO" id="GO:0004045">
    <property type="term" value="F:peptidyl-tRNA hydrolase activity"/>
    <property type="evidence" value="ECO:0007669"/>
    <property type="project" value="InterPro"/>
</dbReference>
<evidence type="ECO:0000313" key="5">
    <source>
        <dbReference type="Proteomes" id="UP000230363"/>
    </source>
</evidence>
<organism evidence="4 5">
    <name type="scientific">Candidatus Wolfebacteria bacterium CG_4_10_14_0_8_um_filter_37_11</name>
    <dbReference type="NCBI Taxonomy" id="1975062"/>
    <lineage>
        <taxon>Bacteria</taxon>
        <taxon>Candidatus Wolfeibacteriota</taxon>
    </lineage>
</organism>
<evidence type="ECO:0000313" key="4">
    <source>
        <dbReference type="EMBL" id="PIY59732.1"/>
    </source>
</evidence>
<dbReference type="SUPFAM" id="SSF53178">
    <property type="entry name" value="Peptidyl-tRNA hydrolase-like"/>
    <property type="match status" value="1"/>
</dbReference>
<keyword evidence="2 4" id="KW-0378">Hydrolase</keyword>
<dbReference type="PANTHER" id="PTHR17224">
    <property type="entry name" value="PEPTIDYL-TRNA HYDROLASE"/>
    <property type="match status" value="1"/>
</dbReference>
<name>A0A2M7Q9D6_9BACT</name>
<dbReference type="AlphaFoldDB" id="A0A2M7Q9D6"/>
<keyword evidence="1" id="KW-0820">tRNA-binding</keyword>
<sequence length="190" mass="21681">MKYQAPQNIKLIIGLGNPLPQYDFTYHNAGFLFVNHIAKIPNLKSQIPNKFQIQNSKNFQFLKINGISLIKPLTFMNESGRAISAAIKYFKIKPEEILIVHDDSDIEIGKYKISFGRGSAGHNGVESIIKSLKTKDFWRLRIGIRPNIRINQSKISINQRLKASAFVLKKISKKDLKILEKVFEEAAQKI</sequence>
<evidence type="ECO:0000256" key="2">
    <source>
        <dbReference type="ARBA" id="ARBA00022801"/>
    </source>
</evidence>
<accession>A0A2M7Q9D6</accession>
<dbReference type="Proteomes" id="UP000230363">
    <property type="component" value="Unassembled WGS sequence"/>
</dbReference>
<dbReference type="NCBIfam" id="TIGR00447">
    <property type="entry name" value="pth"/>
    <property type="match status" value="1"/>
</dbReference>
<evidence type="ECO:0000256" key="3">
    <source>
        <dbReference type="ARBA" id="ARBA00022884"/>
    </source>
</evidence>
<dbReference type="InterPro" id="IPR001328">
    <property type="entry name" value="Pept_tRNA_hydro"/>
</dbReference>
<dbReference type="CDD" id="cd00462">
    <property type="entry name" value="PTH"/>
    <property type="match status" value="1"/>
</dbReference>